<comment type="caution">
    <text evidence="7">The sequence shown here is derived from an EMBL/GenBank/DDBJ whole genome shotgun (WGS) entry which is preliminary data.</text>
</comment>
<feature type="compositionally biased region" description="Basic and acidic residues" evidence="5">
    <location>
        <begin position="169"/>
        <end position="187"/>
    </location>
</feature>
<dbReference type="InterPro" id="IPR032281">
    <property type="entry name" value="Ribosomal_uS2_C"/>
</dbReference>
<proteinExistence type="inferred from homology"/>
<accession>A0A2G8JCJ0</accession>
<keyword evidence="3" id="KW-0687">Ribonucleoprotein</keyword>
<dbReference type="FunFam" id="3.40.50.10490:FF:000113">
    <property type="match status" value="1"/>
</dbReference>
<dbReference type="Pfam" id="PF00318">
    <property type="entry name" value="Ribosomal_S2"/>
    <property type="match status" value="1"/>
</dbReference>
<sequence length="310" mass="34031">MSGGLDVLALREEDVSKFLAAGTHLGSTSVDYQMLQYVYKRKTDEGSAEVRQPHWCESHCGRFTPGTFTNQIQAAYREPRLLVATDPRSDHQPIKEASYVNIPVIAFCNTDSPLRFVDVAIPCNNKGIPSIGLMWWLLSREVLRLRGAISREVPWDVMPDLYFYRDPQEVEKDEQEARERAAQKDEPQAAPYVDQWGADVMGVPGTKPPEVADWADPTLSSGAGLVPTAVPAAAPPTSAAAAAAAPPPPMPLRWPIQPQQPEACRPSKPLSGQQNHPRIGLPNQPNGVAEPRTGHKSIPEREGCGCKRFN</sequence>
<evidence type="ECO:0000256" key="1">
    <source>
        <dbReference type="ARBA" id="ARBA00006242"/>
    </source>
</evidence>
<name>A0A2G8JCJ0_STIJA</name>
<dbReference type="GO" id="GO:0006412">
    <property type="term" value="P:translation"/>
    <property type="evidence" value="ECO:0007669"/>
    <property type="project" value="InterPro"/>
</dbReference>
<dbReference type="CDD" id="cd01425">
    <property type="entry name" value="RPS2"/>
    <property type="match status" value="1"/>
</dbReference>
<dbReference type="InterPro" id="IPR005707">
    <property type="entry name" value="Ribosomal_uS2_euk/arc"/>
</dbReference>
<dbReference type="STRING" id="307972.A0A2G8JCJ0"/>
<dbReference type="AlphaFoldDB" id="A0A2G8JCJ0"/>
<dbReference type="EMBL" id="MRZV01002549">
    <property type="protein sequence ID" value="PIK33456.1"/>
    <property type="molecule type" value="Genomic_DNA"/>
</dbReference>
<organism evidence="7 8">
    <name type="scientific">Stichopus japonicus</name>
    <name type="common">Sea cucumber</name>
    <dbReference type="NCBI Taxonomy" id="307972"/>
    <lineage>
        <taxon>Eukaryota</taxon>
        <taxon>Metazoa</taxon>
        <taxon>Echinodermata</taxon>
        <taxon>Eleutherozoa</taxon>
        <taxon>Echinozoa</taxon>
        <taxon>Holothuroidea</taxon>
        <taxon>Aspidochirotacea</taxon>
        <taxon>Aspidochirotida</taxon>
        <taxon>Stichopodidae</taxon>
        <taxon>Apostichopus</taxon>
    </lineage>
</organism>
<dbReference type="Gene3D" id="3.40.50.10490">
    <property type="entry name" value="Glucose-6-phosphate isomerase like protein, domain 1"/>
    <property type="match status" value="2"/>
</dbReference>
<dbReference type="OrthoDB" id="414863at2759"/>
<comment type="similarity">
    <text evidence="1">Belongs to the universal ribosomal protein uS2 family.</text>
</comment>
<dbReference type="InterPro" id="IPR001865">
    <property type="entry name" value="Ribosomal_uS2"/>
</dbReference>
<feature type="domain" description="Small ribosomal subunit protein uS2 C-terminal" evidence="6">
    <location>
        <begin position="162"/>
        <end position="246"/>
    </location>
</feature>
<dbReference type="GO" id="GO:0015935">
    <property type="term" value="C:small ribosomal subunit"/>
    <property type="evidence" value="ECO:0007669"/>
    <property type="project" value="InterPro"/>
</dbReference>
<reference evidence="7 8" key="1">
    <citation type="journal article" date="2017" name="PLoS Biol.">
        <title>The sea cucumber genome provides insights into morphological evolution and visceral regeneration.</title>
        <authorList>
            <person name="Zhang X."/>
            <person name="Sun L."/>
            <person name="Yuan J."/>
            <person name="Sun Y."/>
            <person name="Gao Y."/>
            <person name="Zhang L."/>
            <person name="Li S."/>
            <person name="Dai H."/>
            <person name="Hamel J.F."/>
            <person name="Liu C."/>
            <person name="Yu Y."/>
            <person name="Liu S."/>
            <person name="Lin W."/>
            <person name="Guo K."/>
            <person name="Jin S."/>
            <person name="Xu P."/>
            <person name="Storey K.B."/>
            <person name="Huan P."/>
            <person name="Zhang T."/>
            <person name="Zhou Y."/>
            <person name="Zhang J."/>
            <person name="Lin C."/>
            <person name="Li X."/>
            <person name="Xing L."/>
            <person name="Huo D."/>
            <person name="Sun M."/>
            <person name="Wang L."/>
            <person name="Mercier A."/>
            <person name="Li F."/>
            <person name="Yang H."/>
            <person name="Xiang J."/>
        </authorList>
    </citation>
    <scope>NUCLEOTIDE SEQUENCE [LARGE SCALE GENOMIC DNA]</scope>
    <source>
        <strain evidence="7">Shaxun</strain>
        <tissue evidence="7">Muscle</tissue>
    </source>
</reference>
<dbReference type="GO" id="GO:0003735">
    <property type="term" value="F:structural constituent of ribosome"/>
    <property type="evidence" value="ECO:0007669"/>
    <property type="project" value="InterPro"/>
</dbReference>
<dbReference type="PROSITE" id="PS00962">
    <property type="entry name" value="RIBOSOMAL_S2_1"/>
    <property type="match status" value="1"/>
</dbReference>
<dbReference type="SUPFAM" id="SSF52313">
    <property type="entry name" value="Ribosomal protein S2"/>
    <property type="match status" value="1"/>
</dbReference>
<evidence type="ECO:0000256" key="4">
    <source>
        <dbReference type="ARBA" id="ARBA00035401"/>
    </source>
</evidence>
<feature type="compositionally biased region" description="Basic and acidic residues" evidence="5">
    <location>
        <begin position="297"/>
        <end position="310"/>
    </location>
</feature>
<evidence type="ECO:0000256" key="2">
    <source>
        <dbReference type="ARBA" id="ARBA00022980"/>
    </source>
</evidence>
<dbReference type="InterPro" id="IPR023591">
    <property type="entry name" value="Ribosomal_uS2_flav_dom_sf"/>
</dbReference>
<dbReference type="Proteomes" id="UP000230750">
    <property type="component" value="Unassembled WGS sequence"/>
</dbReference>
<evidence type="ECO:0000259" key="6">
    <source>
        <dbReference type="Pfam" id="PF16122"/>
    </source>
</evidence>
<evidence type="ECO:0000313" key="8">
    <source>
        <dbReference type="Proteomes" id="UP000230750"/>
    </source>
</evidence>
<evidence type="ECO:0000256" key="5">
    <source>
        <dbReference type="SAM" id="MobiDB-lite"/>
    </source>
</evidence>
<evidence type="ECO:0000313" key="7">
    <source>
        <dbReference type="EMBL" id="PIK33456.1"/>
    </source>
</evidence>
<keyword evidence="8" id="KW-1185">Reference proteome</keyword>
<gene>
    <name evidence="7" type="ORF">BSL78_29731</name>
</gene>
<feature type="region of interest" description="Disordered" evidence="5">
    <location>
        <begin position="169"/>
        <end position="191"/>
    </location>
</feature>
<protein>
    <recommendedName>
        <fullName evidence="4">40S ribosomal protein SA</fullName>
    </recommendedName>
</protein>
<keyword evidence="2 7" id="KW-0689">Ribosomal protein</keyword>
<dbReference type="PANTHER" id="PTHR11489">
    <property type="entry name" value="40S RIBOSOMAL PROTEIN SA"/>
    <property type="match status" value="1"/>
</dbReference>
<evidence type="ECO:0000256" key="3">
    <source>
        <dbReference type="ARBA" id="ARBA00023274"/>
    </source>
</evidence>
<feature type="region of interest" description="Disordered" evidence="5">
    <location>
        <begin position="260"/>
        <end position="310"/>
    </location>
</feature>
<dbReference type="Pfam" id="PF16122">
    <property type="entry name" value="40S_SA_C"/>
    <property type="match status" value="1"/>
</dbReference>
<dbReference type="InterPro" id="IPR018130">
    <property type="entry name" value="Ribosomal_uS2_CS"/>
</dbReference>